<feature type="compositionally biased region" description="Basic and acidic residues" evidence="1">
    <location>
        <begin position="1"/>
        <end position="14"/>
    </location>
</feature>
<dbReference type="RefSeq" id="WP_229839829.1">
    <property type="nucleotide sequence ID" value="NZ_BMQA01000001.1"/>
</dbReference>
<feature type="region of interest" description="Disordered" evidence="1">
    <location>
        <begin position="1"/>
        <end position="45"/>
    </location>
</feature>
<evidence type="ECO:0000256" key="2">
    <source>
        <dbReference type="SAM" id="Phobius"/>
    </source>
</evidence>
<gene>
    <name evidence="3" type="ORF">GCM10010121_000380</name>
</gene>
<dbReference type="AlphaFoldDB" id="A0A917K1R2"/>
<reference evidence="3" key="2">
    <citation type="submission" date="2020-09" db="EMBL/GenBank/DDBJ databases">
        <authorList>
            <person name="Sun Q."/>
            <person name="Ohkuma M."/>
        </authorList>
    </citation>
    <scope>NUCLEOTIDE SEQUENCE</scope>
    <source>
        <strain evidence="3">JCM 3086</strain>
    </source>
</reference>
<organism evidence="3 4">
    <name type="scientific">Streptomyces brasiliensis</name>
    <dbReference type="NCBI Taxonomy" id="1954"/>
    <lineage>
        <taxon>Bacteria</taxon>
        <taxon>Bacillati</taxon>
        <taxon>Actinomycetota</taxon>
        <taxon>Actinomycetes</taxon>
        <taxon>Kitasatosporales</taxon>
        <taxon>Streptomycetaceae</taxon>
        <taxon>Streptomyces</taxon>
    </lineage>
</organism>
<keyword evidence="2" id="KW-1133">Transmembrane helix</keyword>
<dbReference type="Pfam" id="PF20088">
    <property type="entry name" value="DUF6480"/>
    <property type="match status" value="1"/>
</dbReference>
<protein>
    <submittedName>
        <fullName evidence="3">Uncharacterized protein</fullName>
    </submittedName>
</protein>
<name>A0A917K1R2_9ACTN</name>
<sequence>MKAEHARRRTDCPDTARPVEGMAVPEDHAMAPGVTPPAESGVSGLGAPEHEALRRGWAVAPLILIGIVVVLVVVGLLAMAIVLATT</sequence>
<dbReference type="InterPro" id="IPR045512">
    <property type="entry name" value="DUF6480"/>
</dbReference>
<evidence type="ECO:0000313" key="4">
    <source>
        <dbReference type="Proteomes" id="UP000657574"/>
    </source>
</evidence>
<evidence type="ECO:0000256" key="1">
    <source>
        <dbReference type="SAM" id="MobiDB-lite"/>
    </source>
</evidence>
<dbReference type="EMBL" id="BMQA01000001">
    <property type="protein sequence ID" value="GGI93941.1"/>
    <property type="molecule type" value="Genomic_DNA"/>
</dbReference>
<feature type="transmembrane region" description="Helical" evidence="2">
    <location>
        <begin position="62"/>
        <end position="84"/>
    </location>
</feature>
<accession>A0A917K1R2</accession>
<dbReference type="Proteomes" id="UP000657574">
    <property type="component" value="Unassembled WGS sequence"/>
</dbReference>
<keyword evidence="2" id="KW-0812">Transmembrane</keyword>
<keyword evidence="2" id="KW-0472">Membrane</keyword>
<evidence type="ECO:0000313" key="3">
    <source>
        <dbReference type="EMBL" id="GGI93941.1"/>
    </source>
</evidence>
<comment type="caution">
    <text evidence="3">The sequence shown here is derived from an EMBL/GenBank/DDBJ whole genome shotgun (WGS) entry which is preliminary data.</text>
</comment>
<proteinExistence type="predicted"/>
<keyword evidence="4" id="KW-1185">Reference proteome</keyword>
<reference evidence="3" key="1">
    <citation type="journal article" date="2014" name="Int. J. Syst. Evol. Microbiol.">
        <title>Complete genome sequence of Corynebacterium casei LMG S-19264T (=DSM 44701T), isolated from a smear-ripened cheese.</title>
        <authorList>
            <consortium name="US DOE Joint Genome Institute (JGI-PGF)"/>
            <person name="Walter F."/>
            <person name="Albersmeier A."/>
            <person name="Kalinowski J."/>
            <person name="Ruckert C."/>
        </authorList>
    </citation>
    <scope>NUCLEOTIDE SEQUENCE</scope>
    <source>
        <strain evidence="3">JCM 3086</strain>
    </source>
</reference>